<keyword evidence="2" id="KW-1185">Reference proteome</keyword>
<feature type="repeat" description="RCC1" evidence="1">
    <location>
        <begin position="171"/>
        <end position="222"/>
    </location>
</feature>
<protein>
    <submittedName>
        <fullName evidence="3">Probable E3 ubiquitin-protein ligase HERC3</fullName>
    </submittedName>
</protein>
<dbReference type="FunCoup" id="A0A1S3H6Y3">
    <property type="interactions" value="281"/>
</dbReference>
<evidence type="ECO:0000256" key="1">
    <source>
        <dbReference type="PROSITE-ProRule" id="PRU00235"/>
    </source>
</evidence>
<proteinExistence type="predicted"/>
<dbReference type="InterPro" id="IPR052830">
    <property type="entry name" value="RCC1_domain-containing"/>
</dbReference>
<dbReference type="PANTHER" id="PTHR46849">
    <property type="entry name" value="RCC1 DOMAIN-CONTAINING PROTEIN 1"/>
    <property type="match status" value="1"/>
</dbReference>
<dbReference type="PANTHER" id="PTHR46849:SF1">
    <property type="entry name" value="RCC1 DOMAIN-CONTAINING PROTEIN 1"/>
    <property type="match status" value="1"/>
</dbReference>
<sequence length="255" mass="27837">MKVIFYCGHNTFGQINKDEDKIAIPSPKKISVALLADDSTNGKIFIGWDKLFIIKDSRCISIRGFHQNVQEILCQEKVKYLEASVRQTFVLTENSKCYQLRKQGLEELPQCSAKEIACGEKYTISLTEAGEVCVIQDLKCNPLFVPLRLSTHKILAVSCGKEHVILLTNSGEVLTFGGGSRGQLGHGGNEMVKQPTFVEALGGVNILSVSAGGWHSAVVSVIGDVYIWGWNEAGQLGLPCKNIANLNKGAEENVL</sequence>
<dbReference type="InterPro" id="IPR000408">
    <property type="entry name" value="Reg_chr_condens"/>
</dbReference>
<dbReference type="PROSITE" id="PS00626">
    <property type="entry name" value="RCC1_2"/>
    <property type="match status" value="1"/>
</dbReference>
<dbReference type="KEGG" id="lak:106152638"/>
<dbReference type="GeneID" id="106152638"/>
<dbReference type="OrthoDB" id="5370059at2759"/>
<dbReference type="STRING" id="7574.A0A1S3H6Y3"/>
<dbReference type="Pfam" id="PF00415">
    <property type="entry name" value="RCC1"/>
    <property type="match status" value="1"/>
</dbReference>
<evidence type="ECO:0000313" key="2">
    <source>
        <dbReference type="Proteomes" id="UP000085678"/>
    </source>
</evidence>
<accession>A0A1S3H6Y3</accession>
<dbReference type="Gene3D" id="2.130.10.30">
    <property type="entry name" value="Regulator of chromosome condensation 1/beta-lactamase-inhibitor protein II"/>
    <property type="match status" value="1"/>
</dbReference>
<dbReference type="SUPFAM" id="SSF50985">
    <property type="entry name" value="RCC1/BLIP-II"/>
    <property type="match status" value="2"/>
</dbReference>
<dbReference type="PROSITE" id="PS50012">
    <property type="entry name" value="RCC1_3"/>
    <property type="match status" value="1"/>
</dbReference>
<dbReference type="AlphaFoldDB" id="A0A1S3H6Y3"/>
<dbReference type="RefSeq" id="XP_013381758.2">
    <property type="nucleotide sequence ID" value="XM_013526304.2"/>
</dbReference>
<dbReference type="InterPro" id="IPR009091">
    <property type="entry name" value="RCC1/BLIP-II"/>
</dbReference>
<organism evidence="2 3">
    <name type="scientific">Lingula anatina</name>
    <name type="common">Brachiopod</name>
    <name type="synonym">Lingula unguis</name>
    <dbReference type="NCBI Taxonomy" id="7574"/>
    <lineage>
        <taxon>Eukaryota</taxon>
        <taxon>Metazoa</taxon>
        <taxon>Spiralia</taxon>
        <taxon>Lophotrochozoa</taxon>
        <taxon>Brachiopoda</taxon>
        <taxon>Linguliformea</taxon>
        <taxon>Lingulata</taxon>
        <taxon>Lingulida</taxon>
        <taxon>Linguloidea</taxon>
        <taxon>Lingulidae</taxon>
        <taxon>Lingula</taxon>
    </lineage>
</organism>
<dbReference type="InParanoid" id="A0A1S3H6Y3"/>
<gene>
    <name evidence="3" type="primary">LOC106152638</name>
</gene>
<dbReference type="Proteomes" id="UP000085678">
    <property type="component" value="Unplaced"/>
</dbReference>
<evidence type="ECO:0000313" key="3">
    <source>
        <dbReference type="RefSeq" id="XP_013381758.2"/>
    </source>
</evidence>
<name>A0A1S3H6Y3_LINAN</name>
<dbReference type="PRINTS" id="PR00633">
    <property type="entry name" value="RCCNDNSATION"/>
</dbReference>
<reference evidence="3" key="1">
    <citation type="submission" date="2025-08" db="UniProtKB">
        <authorList>
            <consortium name="RefSeq"/>
        </authorList>
    </citation>
    <scope>IDENTIFICATION</scope>
    <source>
        <tissue evidence="3">Gonads</tissue>
    </source>
</reference>